<dbReference type="PROSITE" id="PS50983">
    <property type="entry name" value="FE_B12_PBP"/>
    <property type="match status" value="1"/>
</dbReference>
<dbReference type="GeneID" id="68865274"/>
<protein>
    <submittedName>
        <fullName evidence="3">ABC transporter substrate-binding protein</fullName>
    </submittedName>
</protein>
<feature type="transmembrane region" description="Helical" evidence="1">
    <location>
        <begin position="7"/>
        <end position="26"/>
    </location>
</feature>
<dbReference type="AlphaFoldDB" id="A0AAQ4CNZ6"/>
<dbReference type="InterPro" id="IPR050902">
    <property type="entry name" value="ABC_Transporter_SBP"/>
</dbReference>
<name>A0AAQ4CNZ6_9CREN</name>
<dbReference type="InterPro" id="IPR002491">
    <property type="entry name" value="ABC_transptr_periplasmic_BD"/>
</dbReference>
<organism evidence="3 4">
    <name type="scientific">Saccharolobus caldissimus</name>
    <dbReference type="NCBI Taxonomy" id="1702097"/>
    <lineage>
        <taxon>Archaea</taxon>
        <taxon>Thermoproteota</taxon>
        <taxon>Thermoprotei</taxon>
        <taxon>Sulfolobales</taxon>
        <taxon>Sulfolobaceae</taxon>
        <taxon>Saccharolobus</taxon>
    </lineage>
</organism>
<keyword evidence="1" id="KW-1133">Transmembrane helix</keyword>
<keyword evidence="1" id="KW-0472">Membrane</keyword>
<dbReference type="RefSeq" id="WP_229571516.1">
    <property type="nucleotide sequence ID" value="NZ_AP025226.1"/>
</dbReference>
<accession>A0AAQ4CNZ6</accession>
<proteinExistence type="predicted"/>
<dbReference type="PANTHER" id="PTHR30535:SF34">
    <property type="entry name" value="MOLYBDATE-BINDING PROTEIN MOLA"/>
    <property type="match status" value="1"/>
</dbReference>
<dbReference type="Pfam" id="PF01497">
    <property type="entry name" value="Peripla_BP_2"/>
    <property type="match status" value="1"/>
</dbReference>
<evidence type="ECO:0000313" key="3">
    <source>
        <dbReference type="EMBL" id="BDB97527.1"/>
    </source>
</evidence>
<dbReference type="Gene3D" id="3.40.50.1980">
    <property type="entry name" value="Nitrogenase molybdenum iron protein domain"/>
    <property type="match status" value="2"/>
</dbReference>
<evidence type="ECO:0000259" key="2">
    <source>
        <dbReference type="PROSITE" id="PS50983"/>
    </source>
</evidence>
<dbReference type="PANTHER" id="PTHR30535">
    <property type="entry name" value="VITAMIN B12-BINDING PROTEIN"/>
    <property type="match status" value="1"/>
</dbReference>
<feature type="domain" description="Fe/B12 periplasmic-binding" evidence="2">
    <location>
        <begin position="43"/>
        <end position="302"/>
    </location>
</feature>
<keyword evidence="4" id="KW-1185">Reference proteome</keyword>
<evidence type="ECO:0000256" key="1">
    <source>
        <dbReference type="SAM" id="Phobius"/>
    </source>
</evidence>
<evidence type="ECO:0000313" key="4">
    <source>
        <dbReference type="Proteomes" id="UP001319921"/>
    </source>
</evidence>
<dbReference type="SUPFAM" id="SSF53807">
    <property type="entry name" value="Helical backbone' metal receptor"/>
    <property type="match status" value="1"/>
</dbReference>
<reference evidence="3 4" key="1">
    <citation type="journal article" date="2022" name="Microbiol. Resour. Announc.">
        <title>Complete Genome Sequence of the Hyperthermophilic and Acidophilic Archaeon Saccharolobus caldissimus Strain HS-3T.</title>
        <authorList>
            <person name="Sakai H.D."/>
            <person name="Kurosawa N."/>
        </authorList>
    </citation>
    <scope>NUCLEOTIDE SEQUENCE [LARGE SCALE GENOMIC DNA]</scope>
    <source>
        <strain evidence="3 4">JCM32116</strain>
    </source>
</reference>
<dbReference type="Proteomes" id="UP001319921">
    <property type="component" value="Chromosome"/>
</dbReference>
<dbReference type="EMBL" id="AP025226">
    <property type="protein sequence ID" value="BDB97527.1"/>
    <property type="molecule type" value="Genomic_DNA"/>
</dbReference>
<dbReference type="KEGG" id="scas:SACC_05440"/>
<gene>
    <name evidence="3" type="ORF">SACC_05440</name>
</gene>
<sequence>MKMIKTIALILGIIIIVSLLSIFYYFSNHSNTMLFKNRTGNIRIVVLAPSDTQILISLGLGKYIVGMDYYSYQLLKYLNITNLIPNNVTVFNEITPPNISGILLLRPTVVIVEKGLIGSYLQQLEEAGLNVFVTNNDYAVSFSQIENTILQIGKYFNLTQNAEKLINWMNERISEFSSVGNVSIAYLLWVCPNLNFYTVGGNVFVNSIITLAGGVNVFSNYSGYPLLTPSNLILSKPSIIIVQEEYNLTYTNYLISQYHYINESKIYILGNFATSLFNEPGPLSVYSIKMINMIIKGETPKYISYSWLMTNLNVTLPVF</sequence>
<keyword evidence="1" id="KW-0812">Transmembrane</keyword>